<dbReference type="Gene3D" id="3.40.50.10490">
    <property type="entry name" value="Glucose-6-phosphate isomerase like protein, domain 1"/>
    <property type="match status" value="1"/>
</dbReference>
<dbReference type="InterPro" id="IPR036388">
    <property type="entry name" value="WH-like_DNA-bd_sf"/>
</dbReference>
<keyword evidence="1" id="KW-0805">Transcription regulation</keyword>
<reference evidence="7 8" key="1">
    <citation type="submission" date="2018-12" db="EMBL/GenBank/DDBJ databases">
        <authorList>
            <consortium name="Pathogen Informatics"/>
        </authorList>
    </citation>
    <scope>NUCLEOTIDE SEQUENCE [LARGE SCALE GENOMIC DNA]</scope>
    <source>
        <strain evidence="7 8">NCTC10126</strain>
    </source>
</reference>
<organism evidence="7 8">
    <name type="scientific">Mycoplasmopsis caviae</name>
    <dbReference type="NCBI Taxonomy" id="55603"/>
    <lineage>
        <taxon>Bacteria</taxon>
        <taxon>Bacillati</taxon>
        <taxon>Mycoplasmatota</taxon>
        <taxon>Mycoplasmoidales</taxon>
        <taxon>Metamycoplasmataceae</taxon>
        <taxon>Mycoplasmopsis</taxon>
    </lineage>
</organism>
<dbReference type="InterPro" id="IPR009057">
    <property type="entry name" value="Homeodomain-like_sf"/>
</dbReference>
<dbReference type="PANTHER" id="PTHR30514">
    <property type="entry name" value="GLUCOKINASE"/>
    <property type="match status" value="1"/>
</dbReference>
<dbReference type="RefSeq" id="WP_126118057.1">
    <property type="nucleotide sequence ID" value="NZ_CP101806.1"/>
</dbReference>
<dbReference type="SUPFAM" id="SSF46689">
    <property type="entry name" value="Homeodomain-like"/>
    <property type="match status" value="1"/>
</dbReference>
<evidence type="ECO:0000259" key="4">
    <source>
        <dbReference type="PROSITE" id="PS51071"/>
    </source>
</evidence>
<dbReference type="InterPro" id="IPR000281">
    <property type="entry name" value="HTH_RpiR"/>
</dbReference>
<gene>
    <name evidence="7" type="primary">gntR_1</name>
    <name evidence="7" type="ORF">NCTC10126_00274</name>
    <name evidence="6" type="ORF">NPA07_00975</name>
</gene>
<evidence type="ECO:0000256" key="3">
    <source>
        <dbReference type="ARBA" id="ARBA00023163"/>
    </source>
</evidence>
<dbReference type="Pfam" id="PF01380">
    <property type="entry name" value="SIS"/>
    <property type="match status" value="1"/>
</dbReference>
<dbReference type="InterPro" id="IPR047640">
    <property type="entry name" value="RpiR-like"/>
</dbReference>
<dbReference type="InterPro" id="IPR046348">
    <property type="entry name" value="SIS_dom_sf"/>
</dbReference>
<evidence type="ECO:0000313" key="8">
    <source>
        <dbReference type="Proteomes" id="UP000280036"/>
    </source>
</evidence>
<name>A0A3P8MDG4_9BACT</name>
<dbReference type="CDD" id="cd05013">
    <property type="entry name" value="SIS_RpiR"/>
    <property type="match status" value="1"/>
</dbReference>
<evidence type="ECO:0000313" key="9">
    <source>
        <dbReference type="Proteomes" id="UP001058569"/>
    </source>
</evidence>
<proteinExistence type="predicted"/>
<dbReference type="EMBL" id="CP101806">
    <property type="protein sequence ID" value="UUD35433.1"/>
    <property type="molecule type" value="Genomic_DNA"/>
</dbReference>
<dbReference type="InterPro" id="IPR001347">
    <property type="entry name" value="SIS_dom"/>
</dbReference>
<evidence type="ECO:0000256" key="1">
    <source>
        <dbReference type="ARBA" id="ARBA00023015"/>
    </source>
</evidence>
<dbReference type="GO" id="GO:0097367">
    <property type="term" value="F:carbohydrate derivative binding"/>
    <property type="evidence" value="ECO:0007669"/>
    <property type="project" value="InterPro"/>
</dbReference>
<dbReference type="SUPFAM" id="SSF53697">
    <property type="entry name" value="SIS domain"/>
    <property type="match status" value="1"/>
</dbReference>
<dbReference type="Proteomes" id="UP000280036">
    <property type="component" value="Unassembled WGS sequence"/>
</dbReference>
<keyword evidence="9" id="KW-1185">Reference proteome</keyword>
<evidence type="ECO:0000256" key="2">
    <source>
        <dbReference type="ARBA" id="ARBA00023125"/>
    </source>
</evidence>
<dbReference type="Pfam" id="PF01418">
    <property type="entry name" value="HTH_6"/>
    <property type="match status" value="1"/>
</dbReference>
<accession>A0A3P8MDG4</accession>
<dbReference type="GO" id="GO:0003700">
    <property type="term" value="F:DNA-binding transcription factor activity"/>
    <property type="evidence" value="ECO:0007669"/>
    <property type="project" value="InterPro"/>
</dbReference>
<evidence type="ECO:0000313" key="6">
    <source>
        <dbReference type="EMBL" id="UUD35433.1"/>
    </source>
</evidence>
<evidence type="ECO:0000259" key="5">
    <source>
        <dbReference type="PROSITE" id="PS51464"/>
    </source>
</evidence>
<dbReference type="GO" id="GO:0003677">
    <property type="term" value="F:DNA binding"/>
    <property type="evidence" value="ECO:0007669"/>
    <property type="project" value="UniProtKB-KW"/>
</dbReference>
<feature type="domain" description="SIS" evidence="5">
    <location>
        <begin position="123"/>
        <end position="263"/>
    </location>
</feature>
<evidence type="ECO:0000313" key="7">
    <source>
        <dbReference type="EMBL" id="VDR41790.1"/>
    </source>
</evidence>
<dbReference type="PROSITE" id="PS51071">
    <property type="entry name" value="HTH_RPIR"/>
    <property type="match status" value="1"/>
</dbReference>
<dbReference type="OrthoDB" id="370421at2"/>
<dbReference type="AlphaFoldDB" id="A0A3P8MDG4"/>
<keyword evidence="2" id="KW-0238">DNA-binding</keyword>
<protein>
    <submittedName>
        <fullName evidence="7">GntR family transcriptional regulator</fullName>
    </submittedName>
    <submittedName>
        <fullName evidence="6">MurR/RpiR family transcriptional regulator</fullName>
    </submittedName>
</protein>
<keyword evidence="3" id="KW-0804">Transcription</keyword>
<dbReference type="EMBL" id="UZVY01000001">
    <property type="protein sequence ID" value="VDR41790.1"/>
    <property type="molecule type" value="Genomic_DNA"/>
</dbReference>
<dbReference type="InterPro" id="IPR035472">
    <property type="entry name" value="RpiR-like_SIS"/>
</dbReference>
<dbReference type="Gene3D" id="1.10.10.10">
    <property type="entry name" value="Winged helix-like DNA-binding domain superfamily/Winged helix DNA-binding domain"/>
    <property type="match status" value="1"/>
</dbReference>
<dbReference type="GO" id="GO:1901135">
    <property type="term" value="P:carbohydrate derivative metabolic process"/>
    <property type="evidence" value="ECO:0007669"/>
    <property type="project" value="InterPro"/>
</dbReference>
<dbReference type="PROSITE" id="PS51464">
    <property type="entry name" value="SIS"/>
    <property type="match status" value="1"/>
</dbReference>
<feature type="domain" description="HTH rpiR-type" evidence="4">
    <location>
        <begin position="5"/>
        <end position="81"/>
    </location>
</feature>
<dbReference type="PANTHER" id="PTHR30514:SF1">
    <property type="entry name" value="HTH-TYPE TRANSCRIPTIONAL REGULATOR HEXR-RELATED"/>
    <property type="match status" value="1"/>
</dbReference>
<reference evidence="6" key="2">
    <citation type="submission" date="2022-07" db="EMBL/GenBank/DDBJ databases">
        <title>Complete genome of Mycoplasma caviae type strain G122.</title>
        <authorList>
            <person name="Spergser J."/>
        </authorList>
    </citation>
    <scope>NUCLEOTIDE SEQUENCE</scope>
    <source>
        <strain evidence="6">G122</strain>
    </source>
</reference>
<sequence length="291" mass="33420">MEKITNLIKPFLENSLKFTNADNEIVNFINSYEGDNFNLSQKELAKITNTSEGSVSRFVKKLGFKNYRDFYGNMNNIIGEFSKNFINRDYIKSENASKDILLFHKFALDEMISRNFTPEIAEISNLIHISEKIYILALGSSQKSAMELNANLLKIGKSSFVCSDFYTFIPILGNLSPDDLLLTISDQFKNDDIIFGINVAKSYNAKIAIITSNPLVANKYKVNAKMVYKKVESPYKSVPTSSKLSQIIICDLIFDMLIQNHRIYQERLQRTKNVLDAWIRRKLNFKIVNEN</sequence>
<dbReference type="Proteomes" id="UP001058569">
    <property type="component" value="Chromosome"/>
</dbReference>